<name>A0ABV5Q0M9_9ACTN</name>
<accession>A0ABV5Q0M9</accession>
<sequence length="62" mass="6743">MMDGAGGGYIAMRINPQTNKDNLVCGLDAPALRRRIARIEGLTPVQLATRQARKRAHLKAVS</sequence>
<dbReference type="RefSeq" id="WP_346128947.1">
    <property type="nucleotide sequence ID" value="NZ_BAAAXC010000015.1"/>
</dbReference>
<proteinExistence type="predicted"/>
<evidence type="ECO:0000313" key="1">
    <source>
        <dbReference type="EMBL" id="MFB9529046.1"/>
    </source>
</evidence>
<dbReference type="EMBL" id="JBHMCE010000006">
    <property type="protein sequence ID" value="MFB9529046.1"/>
    <property type="molecule type" value="Genomic_DNA"/>
</dbReference>
<comment type="caution">
    <text evidence="1">The sequence shown here is derived from an EMBL/GenBank/DDBJ whole genome shotgun (WGS) entry which is preliminary data.</text>
</comment>
<dbReference type="Proteomes" id="UP001589646">
    <property type="component" value="Unassembled WGS sequence"/>
</dbReference>
<protein>
    <recommendedName>
        <fullName evidence="3">DUF3263 domain-containing protein</fullName>
    </recommendedName>
</protein>
<evidence type="ECO:0008006" key="3">
    <source>
        <dbReference type="Google" id="ProtNLM"/>
    </source>
</evidence>
<evidence type="ECO:0000313" key="2">
    <source>
        <dbReference type="Proteomes" id="UP001589646"/>
    </source>
</evidence>
<organism evidence="1 2">
    <name type="scientific">Nonomuraea roseola</name>
    <dbReference type="NCBI Taxonomy" id="46179"/>
    <lineage>
        <taxon>Bacteria</taxon>
        <taxon>Bacillati</taxon>
        <taxon>Actinomycetota</taxon>
        <taxon>Actinomycetes</taxon>
        <taxon>Streptosporangiales</taxon>
        <taxon>Streptosporangiaceae</taxon>
        <taxon>Nonomuraea</taxon>
    </lineage>
</organism>
<keyword evidence="2" id="KW-1185">Reference proteome</keyword>
<reference evidence="1 2" key="1">
    <citation type="submission" date="2024-09" db="EMBL/GenBank/DDBJ databases">
        <authorList>
            <person name="Sun Q."/>
            <person name="Mori K."/>
        </authorList>
    </citation>
    <scope>NUCLEOTIDE SEQUENCE [LARGE SCALE GENOMIC DNA]</scope>
    <source>
        <strain evidence="1 2">JCM 3323</strain>
    </source>
</reference>
<gene>
    <name evidence="1" type="ORF">ACFFRN_20745</name>
</gene>